<name>A0ACB8KGW7_CITSI</name>
<accession>A0ACB8KGW7</accession>
<gene>
    <name evidence="1" type="ORF">KPL71_015153</name>
</gene>
<reference evidence="2" key="1">
    <citation type="journal article" date="2023" name="Hortic. Res.">
        <title>A chromosome-level phased genome enabling allele-level studies in sweet orange: a case study on citrus Huanglongbing tolerance.</title>
        <authorList>
            <person name="Wu B."/>
            <person name="Yu Q."/>
            <person name="Deng Z."/>
            <person name="Duan Y."/>
            <person name="Luo F."/>
            <person name="Gmitter F. Jr."/>
        </authorList>
    </citation>
    <scope>NUCLEOTIDE SEQUENCE [LARGE SCALE GENOMIC DNA]</scope>
    <source>
        <strain evidence="2">cv. Valencia</strain>
    </source>
</reference>
<proteinExistence type="predicted"/>
<evidence type="ECO:0000313" key="2">
    <source>
        <dbReference type="Proteomes" id="UP000829398"/>
    </source>
</evidence>
<evidence type="ECO:0000313" key="1">
    <source>
        <dbReference type="EMBL" id="KAH9753659.1"/>
    </source>
</evidence>
<sequence length="106" mass="11936">MLRLMKLNFECHQQLQNLYNSTEAAKNSIFRGILSVVLKVCCSKLEANGDRKFAEDCCKCGAEIQSDNSCVARAAFQFGTSYHLMENKRETLLRILGDQVFGHGDI</sequence>
<comment type="caution">
    <text evidence="1">The sequence shown here is derived from an EMBL/GenBank/DDBJ whole genome shotgun (WGS) entry which is preliminary data.</text>
</comment>
<keyword evidence="2" id="KW-1185">Reference proteome</keyword>
<dbReference type="Proteomes" id="UP000829398">
    <property type="component" value="Chromosome 5"/>
</dbReference>
<dbReference type="EMBL" id="CM039174">
    <property type="protein sequence ID" value="KAH9753659.1"/>
    <property type="molecule type" value="Genomic_DNA"/>
</dbReference>
<protein>
    <submittedName>
        <fullName evidence="1">Uncharacterized protein</fullName>
    </submittedName>
</protein>
<organism evidence="1 2">
    <name type="scientific">Citrus sinensis</name>
    <name type="common">Sweet orange</name>
    <name type="synonym">Citrus aurantium var. sinensis</name>
    <dbReference type="NCBI Taxonomy" id="2711"/>
    <lineage>
        <taxon>Eukaryota</taxon>
        <taxon>Viridiplantae</taxon>
        <taxon>Streptophyta</taxon>
        <taxon>Embryophyta</taxon>
        <taxon>Tracheophyta</taxon>
        <taxon>Spermatophyta</taxon>
        <taxon>Magnoliopsida</taxon>
        <taxon>eudicotyledons</taxon>
        <taxon>Gunneridae</taxon>
        <taxon>Pentapetalae</taxon>
        <taxon>rosids</taxon>
        <taxon>malvids</taxon>
        <taxon>Sapindales</taxon>
        <taxon>Rutaceae</taxon>
        <taxon>Aurantioideae</taxon>
        <taxon>Citrus</taxon>
    </lineage>
</organism>